<name>A0A8T0IJZ8_CERPU</name>
<reference evidence="1" key="1">
    <citation type="submission" date="2020-06" db="EMBL/GenBank/DDBJ databases">
        <title>WGS assembly of Ceratodon purpureus strain R40.</title>
        <authorList>
            <person name="Carey S.B."/>
            <person name="Jenkins J."/>
            <person name="Shu S."/>
            <person name="Lovell J.T."/>
            <person name="Sreedasyam A."/>
            <person name="Maumus F."/>
            <person name="Tiley G.P."/>
            <person name="Fernandez-Pozo N."/>
            <person name="Barry K."/>
            <person name="Chen C."/>
            <person name="Wang M."/>
            <person name="Lipzen A."/>
            <person name="Daum C."/>
            <person name="Saski C.A."/>
            <person name="Payton A.C."/>
            <person name="Mcbreen J.C."/>
            <person name="Conrad R.E."/>
            <person name="Kollar L.M."/>
            <person name="Olsson S."/>
            <person name="Huttunen S."/>
            <person name="Landis J.B."/>
            <person name="Wickett N.J."/>
            <person name="Johnson M.G."/>
            <person name="Rensing S.A."/>
            <person name="Grimwood J."/>
            <person name="Schmutz J."/>
            <person name="Mcdaniel S.F."/>
        </authorList>
    </citation>
    <scope>NUCLEOTIDE SEQUENCE</scope>
    <source>
        <strain evidence="1">R40</strain>
    </source>
</reference>
<evidence type="ECO:0000313" key="2">
    <source>
        <dbReference type="Proteomes" id="UP000822688"/>
    </source>
</evidence>
<protein>
    <submittedName>
        <fullName evidence="1">Uncharacterized protein</fullName>
    </submittedName>
</protein>
<sequence>MEKCYDFVDAGAGDVTRREIFVPTFHTGWWRGGFLMWGGVRGRPRWSRGAVAAATQQRMLDR</sequence>
<gene>
    <name evidence="1" type="ORF">KC19_3G148600</name>
</gene>
<proteinExistence type="predicted"/>
<evidence type="ECO:0000313" key="1">
    <source>
        <dbReference type="EMBL" id="KAG0583602.1"/>
    </source>
</evidence>
<accession>A0A8T0IJZ8</accession>
<dbReference type="EMBL" id="CM026423">
    <property type="protein sequence ID" value="KAG0583602.1"/>
    <property type="molecule type" value="Genomic_DNA"/>
</dbReference>
<comment type="caution">
    <text evidence="1">The sequence shown here is derived from an EMBL/GenBank/DDBJ whole genome shotgun (WGS) entry which is preliminary data.</text>
</comment>
<dbReference type="Proteomes" id="UP000822688">
    <property type="component" value="Chromosome 3"/>
</dbReference>
<dbReference type="AlphaFoldDB" id="A0A8T0IJZ8"/>
<keyword evidence="2" id="KW-1185">Reference proteome</keyword>
<organism evidence="1 2">
    <name type="scientific">Ceratodon purpureus</name>
    <name type="common">Fire moss</name>
    <name type="synonym">Dicranum purpureum</name>
    <dbReference type="NCBI Taxonomy" id="3225"/>
    <lineage>
        <taxon>Eukaryota</taxon>
        <taxon>Viridiplantae</taxon>
        <taxon>Streptophyta</taxon>
        <taxon>Embryophyta</taxon>
        <taxon>Bryophyta</taxon>
        <taxon>Bryophytina</taxon>
        <taxon>Bryopsida</taxon>
        <taxon>Dicranidae</taxon>
        <taxon>Pseudoditrichales</taxon>
        <taxon>Ditrichaceae</taxon>
        <taxon>Ceratodon</taxon>
    </lineage>
</organism>